<dbReference type="NCBIfam" id="NF041528">
    <property type="entry name" value="strep_LAETG"/>
    <property type="match status" value="1"/>
</dbReference>
<evidence type="ECO:0000256" key="2">
    <source>
        <dbReference type="SAM" id="Phobius"/>
    </source>
</evidence>
<organism evidence="4 5">
    <name type="scientific">Allostreptomyces psammosilenae</name>
    <dbReference type="NCBI Taxonomy" id="1892865"/>
    <lineage>
        <taxon>Bacteria</taxon>
        <taxon>Bacillati</taxon>
        <taxon>Actinomycetota</taxon>
        <taxon>Actinomycetes</taxon>
        <taxon>Kitasatosporales</taxon>
        <taxon>Streptomycetaceae</taxon>
        <taxon>Allostreptomyces</taxon>
    </lineage>
</organism>
<evidence type="ECO:0000313" key="5">
    <source>
        <dbReference type="Proteomes" id="UP000567795"/>
    </source>
</evidence>
<feature type="chain" id="PRO_5032855438" description="Gram-positive cocci surface proteins LPxTG domain-containing protein" evidence="3">
    <location>
        <begin position="37"/>
        <end position="360"/>
    </location>
</feature>
<evidence type="ECO:0000256" key="3">
    <source>
        <dbReference type="SAM" id="SignalP"/>
    </source>
</evidence>
<gene>
    <name evidence="4" type="ORF">FHU37_002762</name>
</gene>
<feature type="compositionally biased region" description="Acidic residues" evidence="1">
    <location>
        <begin position="58"/>
        <end position="100"/>
    </location>
</feature>
<proteinExistence type="predicted"/>
<keyword evidence="5" id="KW-1185">Reference proteome</keyword>
<sequence length="360" mass="36972">MSLARTTKARRTAATATAIAAFAAAQVIGFAGVATAAEGTTPDNAAVAPGAAAPQTEDGTETTEETEETTSEENTEETSEEDTSEEGTEDDAASETEDGATEGLEGALESLDEGASEEEWELTPEDEALLNWLAGLLGKTPEELTDADYETITEVFFHEEAWAFDANTQELFSIDAETGAIDGGIEFSVNNPTQFDVSDVTVTLTTIDNLTFGEPGTPSLGGTVNSASADEITLSYADFAAGALSEVNIPATLGDVDADALFNVDITVAVPGVSEPLTLAYYDFTITSEVEEEEEETASPTPSESPAGSAGGNDPGPQLAETGGSSMTPTLIGVAGALVVLGGGMAFYATKRRSANNTAA</sequence>
<keyword evidence="2" id="KW-0472">Membrane</keyword>
<feature type="compositionally biased region" description="Low complexity" evidence="1">
    <location>
        <begin position="298"/>
        <end position="308"/>
    </location>
</feature>
<dbReference type="EMBL" id="JACBZD010000001">
    <property type="protein sequence ID" value="NYI05819.1"/>
    <property type="molecule type" value="Genomic_DNA"/>
</dbReference>
<protein>
    <recommendedName>
        <fullName evidence="6">Gram-positive cocci surface proteins LPxTG domain-containing protein</fullName>
    </recommendedName>
</protein>
<feature type="transmembrane region" description="Helical" evidence="2">
    <location>
        <begin position="331"/>
        <end position="350"/>
    </location>
</feature>
<keyword evidence="2" id="KW-0812">Transmembrane</keyword>
<feature type="region of interest" description="Disordered" evidence="1">
    <location>
        <begin position="42"/>
        <end position="101"/>
    </location>
</feature>
<accession>A0A852ZU29</accession>
<evidence type="ECO:0000313" key="4">
    <source>
        <dbReference type="EMBL" id="NYI05819.1"/>
    </source>
</evidence>
<dbReference type="AlphaFoldDB" id="A0A852ZU29"/>
<reference evidence="4 5" key="1">
    <citation type="submission" date="2020-07" db="EMBL/GenBank/DDBJ databases">
        <title>Sequencing the genomes of 1000 actinobacteria strains.</title>
        <authorList>
            <person name="Klenk H.-P."/>
        </authorList>
    </citation>
    <scope>NUCLEOTIDE SEQUENCE [LARGE SCALE GENOMIC DNA]</scope>
    <source>
        <strain evidence="4 5">DSM 42178</strain>
    </source>
</reference>
<dbReference type="Proteomes" id="UP000567795">
    <property type="component" value="Unassembled WGS sequence"/>
</dbReference>
<feature type="signal peptide" evidence="3">
    <location>
        <begin position="1"/>
        <end position="36"/>
    </location>
</feature>
<feature type="compositionally biased region" description="Low complexity" evidence="1">
    <location>
        <begin position="45"/>
        <end position="57"/>
    </location>
</feature>
<evidence type="ECO:0008006" key="6">
    <source>
        <dbReference type="Google" id="ProtNLM"/>
    </source>
</evidence>
<keyword evidence="2" id="KW-1133">Transmembrane helix</keyword>
<comment type="caution">
    <text evidence="4">The sequence shown here is derived from an EMBL/GenBank/DDBJ whole genome shotgun (WGS) entry which is preliminary data.</text>
</comment>
<feature type="region of interest" description="Disordered" evidence="1">
    <location>
        <begin position="290"/>
        <end position="326"/>
    </location>
</feature>
<keyword evidence="3" id="KW-0732">Signal</keyword>
<evidence type="ECO:0000256" key="1">
    <source>
        <dbReference type="SAM" id="MobiDB-lite"/>
    </source>
</evidence>
<dbReference type="RefSeq" id="WP_179814486.1">
    <property type="nucleotide sequence ID" value="NZ_JACBZD010000001.1"/>
</dbReference>
<name>A0A852ZU29_9ACTN</name>